<protein>
    <submittedName>
        <fullName evidence="1">Uncharacterized protein</fullName>
    </submittedName>
</protein>
<proteinExistence type="predicted"/>
<comment type="caution">
    <text evidence="1">The sequence shown here is derived from an EMBL/GenBank/DDBJ whole genome shotgun (WGS) entry which is preliminary data.</text>
</comment>
<evidence type="ECO:0000313" key="2">
    <source>
        <dbReference type="Proteomes" id="UP000177010"/>
    </source>
</evidence>
<name>A0A1E7XA02_9LACO</name>
<reference evidence="1 2" key="1">
    <citation type="submission" date="2016-09" db="EMBL/GenBank/DDBJ databases">
        <title>Genome Sequence of Lactobacillus sunkii Strain CG01.</title>
        <authorList>
            <person name="Poehlein A."/>
            <person name="Gabris C."/>
            <person name="Bengelsdorf F.R."/>
            <person name="Duerre P."/>
            <person name="Daniel R."/>
        </authorList>
    </citation>
    <scope>NUCLEOTIDE SEQUENCE [LARGE SCALE GENOMIC DNA]</scope>
    <source>
        <strain evidence="1 2">CG_D</strain>
    </source>
</reference>
<dbReference type="EMBL" id="MIQE01000024">
    <property type="protein sequence ID" value="OFA09772.1"/>
    <property type="molecule type" value="Genomic_DNA"/>
</dbReference>
<evidence type="ECO:0000313" key="1">
    <source>
        <dbReference type="EMBL" id="OFA09772.1"/>
    </source>
</evidence>
<sequence length="105" mass="11971">MHRIEHFNHAVDTNWNPTTPNKGDGSTGLPNYAGVKGTAVYSVKKIYMYKHATFKKLQRIATYPKVKRINRYMFVIVGYDRSNGCALRYKVGEVNIVPGMAFMLI</sequence>
<organism evidence="1 2">
    <name type="scientific">Lentilactobacillus sunkii</name>
    <dbReference type="NCBI Taxonomy" id="481719"/>
    <lineage>
        <taxon>Bacteria</taxon>
        <taxon>Bacillati</taxon>
        <taxon>Bacillota</taxon>
        <taxon>Bacilli</taxon>
        <taxon>Lactobacillales</taxon>
        <taxon>Lactobacillaceae</taxon>
        <taxon>Lentilactobacillus</taxon>
    </lineage>
</organism>
<accession>A0A1E7XA02</accession>
<dbReference type="RefSeq" id="WP_070368474.1">
    <property type="nucleotide sequence ID" value="NZ_JAZHVW010000007.1"/>
</dbReference>
<gene>
    <name evidence="1" type="ORF">LASUN_22540</name>
</gene>
<dbReference type="AlphaFoldDB" id="A0A1E7XA02"/>
<dbReference type="Proteomes" id="UP000177010">
    <property type="component" value="Unassembled WGS sequence"/>
</dbReference>